<dbReference type="STRING" id="112268.A0A182W9F0"/>
<dbReference type="SUPFAM" id="SSF52540">
    <property type="entry name" value="P-loop containing nucleoside triphosphate hydrolases"/>
    <property type="match status" value="1"/>
</dbReference>
<name>A0A182W9F0_9DIPT</name>
<proteinExistence type="predicted"/>
<dbReference type="EnsemblMetazoa" id="AMIN006978-RA">
    <property type="protein sequence ID" value="AMIN006978-PA"/>
    <property type="gene ID" value="AMIN006978"/>
</dbReference>
<reference evidence="1" key="2">
    <citation type="submission" date="2020-05" db="UniProtKB">
        <authorList>
            <consortium name="EnsemblMetazoa"/>
        </authorList>
    </citation>
    <scope>IDENTIFICATION</scope>
    <source>
        <strain evidence="1">MINIMUS1</strain>
    </source>
</reference>
<accession>A0A182W9F0</accession>
<dbReference type="InterPro" id="IPR036770">
    <property type="entry name" value="Ankyrin_rpt-contain_sf"/>
</dbReference>
<dbReference type="SUPFAM" id="SSF48403">
    <property type="entry name" value="Ankyrin repeat"/>
    <property type="match status" value="1"/>
</dbReference>
<dbReference type="VEuPathDB" id="VectorBase:AMIN006978"/>
<sequence>MARHANLRARELHPGKLDEWFSQPLIPTDNFAEDFNFTLKVNHANDGNFDHIIIHHTSKESKGALFIQVKNWYRPVEAQKLLVSSQLIHHLSDDRTLWAIKHLTNTSPKPEQKTLFNGLQDKLMDAPKHEKSTHAKWVENALTTKTLDKNMLQTGLYRALTSDKTSKILHYRGSGDIMLNTAIIAQTVAIVPSCEAIFIENMDPEITEHLDRILMSPTDVFHSSVIVITIVSKLDNVTVQRIGSLMASNGSKWNRQTAIKIILLQQSTTDHPDPFLVRDLTSECRKELVERHETLQLFGTRASLDTMVLPTDSLVHLRHVLDLSSETQGKANGNINQQRYDNIKSWYIQRTICPYVSTIIGATASYITVNKHFGIDMSYIFFGFTSSDWYVGTRKPAQTLLRIVAPDGKPDNTDVRKFANEKMVILSDISGAGKTAYMTWLAWCMQSYEPWPYVILLTAAVYDSSFEWLTSHEHPCTAGTETIRTLFRLSRLARMNASVVYTRIREERKQTDRLADLLTFADGTVMLDECAAKELVLPSSQLIEIRLFREKFNRKQVIFMLDGADQVQPDCRTAVLQFVERLSHFDGVQQIILSTHPQCASSEISLYPKVRTYELRPLSVDDTMLLLHRTLLNRLDAYRQCDSELQTQLLPSLHGAIIGSLRNCRLDPLLLTMATSVFLPAIKQWVNFKNQRVEERIRLQLGNIDGFQLINTFIDEQLQQGETSLVTASATTTKKHEMSTTLKRQHALLGFGVMFGKRFTERFLTADERALAIKLMTHRGADIEKAGFVTVNHNGMVLFSNRIFAEYFAAWWLYENRARVGSKSHVMTICKTLSAKSFTNLRYFFDRISEGTEMLMDFCNKLLDPEYISELLPLGQAECLSGRDATGRTVLHWMAWNDVRVDSWRYDHVLKLTPPQLIDAKDELFRWSAVDYAFYTEKWDYLIKLLKHGANVNIDVWVHQLRSYEIVELFNRMANLDECLLNPYTTIPDTVLARHYLSAVSSGVVHHLIYDRDIDIRKPLAELDGLTVLECCAKRNLFGLFEHFISITDSSTELLNEVGRHLFALSHKHDAYRMAVYLMERCDFQALPLKQFEGVLEEKCDDFDLLSAAMELKSMKLFRQFFNRMCEKYQVPCIKDEEVVTETCNAAVTSDRSTVVFLVHPTHAMFQIVSCEMIIGEALYHTKFHIISYIVQKIKLTISHSILTSIFDTLSLQTRVLPQASTPILCYLLDRSNDLHGFDDNGQTLLHMAGSMGCAVTIQCLLDRGFNPLQTCASMRQNVFHYVAASVHDERAVEIFNQLQHYCSIDRFNVPNLLGFSVCEIAIMNRNWRLAGLLIHLKAYYFTTEQRVTAVLDCCTGLLRETQIMIGKKFMPLFANEYRSSNKRSIFDAEKLWSKKSRM</sequence>
<reference evidence="2" key="1">
    <citation type="submission" date="2013-03" db="EMBL/GenBank/DDBJ databases">
        <title>The Genome Sequence of Anopheles minimus MINIMUS1.</title>
        <authorList>
            <consortium name="The Broad Institute Genomics Platform"/>
            <person name="Neafsey D.E."/>
            <person name="Walton C."/>
            <person name="Walker B."/>
            <person name="Young S.K."/>
            <person name="Zeng Q."/>
            <person name="Gargeya S."/>
            <person name="Fitzgerald M."/>
            <person name="Haas B."/>
            <person name="Abouelleil A."/>
            <person name="Allen A.W."/>
            <person name="Alvarado L."/>
            <person name="Arachchi H.M."/>
            <person name="Berlin A.M."/>
            <person name="Chapman S.B."/>
            <person name="Gainer-Dewar J."/>
            <person name="Goldberg J."/>
            <person name="Griggs A."/>
            <person name="Gujja S."/>
            <person name="Hansen M."/>
            <person name="Howarth C."/>
            <person name="Imamovic A."/>
            <person name="Ireland A."/>
            <person name="Larimer J."/>
            <person name="McCowan C."/>
            <person name="Murphy C."/>
            <person name="Pearson M."/>
            <person name="Poon T.W."/>
            <person name="Priest M."/>
            <person name="Roberts A."/>
            <person name="Saif S."/>
            <person name="Shea T."/>
            <person name="Sisk P."/>
            <person name="Sykes S."/>
            <person name="Wortman J."/>
            <person name="Nusbaum C."/>
            <person name="Birren B."/>
        </authorList>
    </citation>
    <scope>NUCLEOTIDE SEQUENCE [LARGE SCALE GENOMIC DNA]</scope>
    <source>
        <strain evidence="2">MINIMUS1</strain>
    </source>
</reference>
<keyword evidence="2" id="KW-1185">Reference proteome</keyword>
<dbReference type="Gene3D" id="1.25.40.20">
    <property type="entry name" value="Ankyrin repeat-containing domain"/>
    <property type="match status" value="2"/>
</dbReference>
<organism evidence="1 2">
    <name type="scientific">Anopheles minimus</name>
    <dbReference type="NCBI Taxonomy" id="112268"/>
    <lineage>
        <taxon>Eukaryota</taxon>
        <taxon>Metazoa</taxon>
        <taxon>Ecdysozoa</taxon>
        <taxon>Arthropoda</taxon>
        <taxon>Hexapoda</taxon>
        <taxon>Insecta</taxon>
        <taxon>Pterygota</taxon>
        <taxon>Neoptera</taxon>
        <taxon>Endopterygota</taxon>
        <taxon>Diptera</taxon>
        <taxon>Nematocera</taxon>
        <taxon>Culicoidea</taxon>
        <taxon>Culicidae</taxon>
        <taxon>Anophelinae</taxon>
        <taxon>Anopheles</taxon>
    </lineage>
</organism>
<evidence type="ECO:0000313" key="1">
    <source>
        <dbReference type="EnsemblMetazoa" id="AMIN006978-PA"/>
    </source>
</evidence>
<dbReference type="InterPro" id="IPR027417">
    <property type="entry name" value="P-loop_NTPase"/>
</dbReference>
<protein>
    <submittedName>
        <fullName evidence="1">ANK_REP_REGION domain-containing protein</fullName>
    </submittedName>
</protein>
<dbReference type="SMART" id="SM00248">
    <property type="entry name" value="ANK"/>
    <property type="match status" value="3"/>
</dbReference>
<evidence type="ECO:0000313" key="2">
    <source>
        <dbReference type="Proteomes" id="UP000075920"/>
    </source>
</evidence>
<dbReference type="InterPro" id="IPR002110">
    <property type="entry name" value="Ankyrin_rpt"/>
</dbReference>
<dbReference type="Proteomes" id="UP000075920">
    <property type="component" value="Unassembled WGS sequence"/>
</dbReference>